<protein>
    <submittedName>
        <fullName evidence="1">PP1c_bdg domain-containing protein</fullName>
    </submittedName>
</protein>
<dbReference type="EMBL" id="BMAO01024960">
    <property type="protein sequence ID" value="GFQ99003.1"/>
    <property type="molecule type" value="Genomic_DNA"/>
</dbReference>
<evidence type="ECO:0000313" key="2">
    <source>
        <dbReference type="Proteomes" id="UP000887116"/>
    </source>
</evidence>
<accession>A0A8X6L9Q5</accession>
<evidence type="ECO:0000313" key="1">
    <source>
        <dbReference type="EMBL" id="GFQ99003.1"/>
    </source>
</evidence>
<gene>
    <name evidence="1" type="primary">AVEN_170273_1</name>
    <name evidence="1" type="ORF">TNCT_169021</name>
</gene>
<organism evidence="1 2">
    <name type="scientific">Trichonephila clavata</name>
    <name type="common">Joro spider</name>
    <name type="synonym">Nephila clavata</name>
    <dbReference type="NCBI Taxonomy" id="2740835"/>
    <lineage>
        <taxon>Eukaryota</taxon>
        <taxon>Metazoa</taxon>
        <taxon>Ecdysozoa</taxon>
        <taxon>Arthropoda</taxon>
        <taxon>Chelicerata</taxon>
        <taxon>Arachnida</taxon>
        <taxon>Araneae</taxon>
        <taxon>Araneomorphae</taxon>
        <taxon>Entelegynae</taxon>
        <taxon>Araneoidea</taxon>
        <taxon>Nephilidae</taxon>
        <taxon>Trichonephila</taxon>
    </lineage>
</organism>
<dbReference type="AlphaFoldDB" id="A0A8X6L9Q5"/>
<comment type="caution">
    <text evidence="1">The sequence shown here is derived from an EMBL/GenBank/DDBJ whole genome shotgun (WGS) entry which is preliminary data.</text>
</comment>
<name>A0A8X6L9Q5_TRICU</name>
<reference evidence="1" key="1">
    <citation type="submission" date="2020-07" db="EMBL/GenBank/DDBJ databases">
        <title>Multicomponent nature underlies the extraordinary mechanical properties of spider dragline silk.</title>
        <authorList>
            <person name="Kono N."/>
            <person name="Nakamura H."/>
            <person name="Mori M."/>
            <person name="Yoshida Y."/>
            <person name="Ohtoshi R."/>
            <person name="Malay A.D."/>
            <person name="Moran D.A.P."/>
            <person name="Tomita M."/>
            <person name="Numata K."/>
            <person name="Arakawa K."/>
        </authorList>
    </citation>
    <scope>NUCLEOTIDE SEQUENCE</scope>
</reference>
<sequence length="152" mass="17486">MLLMESEKANCDSLYEAIDITDSAENVQILPNTSSFFFSVDSSEDSDWDEISDSELLNDLADFQLTGLYVKNLTSQNKSQFITPSCHNEKLQIFHLNKFLSTVNDEWNQATKELDEKFKSPTKVNLYFMINYFTCIYTTTNKANLATFIAKR</sequence>
<dbReference type="OrthoDB" id="10553022at2759"/>
<keyword evidence="2" id="KW-1185">Reference proteome</keyword>
<proteinExistence type="predicted"/>
<dbReference type="Proteomes" id="UP000887116">
    <property type="component" value="Unassembled WGS sequence"/>
</dbReference>